<feature type="transmembrane region" description="Helical" evidence="6">
    <location>
        <begin position="422"/>
        <end position="447"/>
    </location>
</feature>
<evidence type="ECO:0000256" key="2">
    <source>
        <dbReference type="ARBA" id="ARBA00022692"/>
    </source>
</evidence>
<feature type="transmembrane region" description="Helical" evidence="6">
    <location>
        <begin position="163"/>
        <end position="183"/>
    </location>
</feature>
<evidence type="ECO:0000256" key="5">
    <source>
        <dbReference type="SAM" id="MobiDB-lite"/>
    </source>
</evidence>
<feature type="transmembrane region" description="Helical" evidence="6">
    <location>
        <begin position="229"/>
        <end position="250"/>
    </location>
</feature>
<evidence type="ECO:0000259" key="7">
    <source>
        <dbReference type="Pfam" id="PF03151"/>
    </source>
</evidence>
<keyword evidence="4 6" id="KW-0472">Membrane</keyword>
<feature type="compositionally biased region" description="Gly residues" evidence="5">
    <location>
        <begin position="45"/>
        <end position="70"/>
    </location>
</feature>
<comment type="subcellular location">
    <subcellularLocation>
        <location evidence="1">Membrane</location>
        <topology evidence="1">Multi-pass membrane protein</topology>
    </subcellularLocation>
</comment>
<keyword evidence="9" id="KW-1185">Reference proteome</keyword>
<feature type="transmembrane region" description="Helical" evidence="6">
    <location>
        <begin position="131"/>
        <end position="151"/>
    </location>
</feature>
<dbReference type="InterPro" id="IPR004853">
    <property type="entry name" value="Sugar_P_trans_dom"/>
</dbReference>
<dbReference type="GO" id="GO:0016020">
    <property type="term" value="C:membrane"/>
    <property type="evidence" value="ECO:0007669"/>
    <property type="project" value="UniProtKB-SubCell"/>
</dbReference>
<evidence type="ECO:0000313" key="8">
    <source>
        <dbReference type="EMBL" id="SCV68257.1"/>
    </source>
</evidence>
<evidence type="ECO:0000256" key="1">
    <source>
        <dbReference type="ARBA" id="ARBA00004141"/>
    </source>
</evidence>
<feature type="transmembrane region" description="Helical" evidence="6">
    <location>
        <begin position="382"/>
        <end position="402"/>
    </location>
</feature>
<name>A0A238F5F8_9BASI</name>
<evidence type="ECO:0000256" key="4">
    <source>
        <dbReference type="ARBA" id="ARBA00023136"/>
    </source>
</evidence>
<feature type="transmembrane region" description="Helical" evidence="6">
    <location>
        <begin position="280"/>
        <end position="300"/>
    </location>
</feature>
<protein>
    <submittedName>
        <fullName evidence="8">BQ2448_378 protein</fullName>
    </submittedName>
</protein>
<reference evidence="9" key="1">
    <citation type="submission" date="2016-09" db="EMBL/GenBank/DDBJ databases">
        <authorList>
            <person name="Jeantristanb JTB J.-T."/>
            <person name="Ricardo R."/>
        </authorList>
    </citation>
    <scope>NUCLEOTIDE SEQUENCE [LARGE SCALE GENOMIC DNA]</scope>
</reference>
<feature type="transmembrane region" description="Helical" evidence="6">
    <location>
        <begin position="345"/>
        <end position="370"/>
    </location>
</feature>
<dbReference type="InterPro" id="IPR050186">
    <property type="entry name" value="TPT_transporter"/>
</dbReference>
<dbReference type="Proteomes" id="UP000198372">
    <property type="component" value="Unassembled WGS sequence"/>
</dbReference>
<proteinExistence type="predicted"/>
<organism evidence="8 9">
    <name type="scientific">Microbotryum intermedium</name>
    <dbReference type="NCBI Taxonomy" id="269621"/>
    <lineage>
        <taxon>Eukaryota</taxon>
        <taxon>Fungi</taxon>
        <taxon>Dikarya</taxon>
        <taxon>Basidiomycota</taxon>
        <taxon>Pucciniomycotina</taxon>
        <taxon>Microbotryomycetes</taxon>
        <taxon>Microbotryales</taxon>
        <taxon>Microbotryaceae</taxon>
        <taxon>Microbotryum</taxon>
    </lineage>
</organism>
<feature type="transmembrane region" description="Helical" evidence="6">
    <location>
        <begin position="312"/>
        <end position="333"/>
    </location>
</feature>
<sequence length="455" mass="49452">MAPNAIALAMQQNLDVEAEADRFLQEQDEQDERAHDALLSTRTANGGGGLNTSGGAGGGGGTGGAGGEGSKVGVTPHETRLGMQRQNKGEDDDDDDEAFRRELDELEREGSMMPSNAVATPAVQRMHPAPIIAVWIFLSSSVILFNARILGRKEGDFNFPYPIFLTTVHLLYATIGTRVLARFTHLVDGLQNINMTWDQYMRNILPIGALFSASLIFSNLAYLTLSVSFIQMLKAFTAVAVLTMSVMMGIEQFNRRTTVVVCFISMGVFIASYHEANFVFAGFIFQSLGILFEATRLVAIQKLLQGLRMDPLVSLHYFAPVCAALNLLLVPVFEGYRPFELVLERVGAFTLFINCNFALLLNVSVVYLIGCASSLVLTLSGVLKDVLLVTGSVVLYGSPISFAQVRKGRTTPPPPFDRQTKMFGYSIALGGLVVFKTPPEVMAGYVARVKAALGR</sequence>
<evidence type="ECO:0000256" key="6">
    <source>
        <dbReference type="SAM" id="Phobius"/>
    </source>
</evidence>
<feature type="domain" description="Sugar phosphate transporter" evidence="7">
    <location>
        <begin position="131"/>
        <end position="403"/>
    </location>
</feature>
<evidence type="ECO:0000256" key="3">
    <source>
        <dbReference type="ARBA" id="ARBA00022989"/>
    </source>
</evidence>
<dbReference type="OrthoDB" id="6418713at2759"/>
<dbReference type="AlphaFoldDB" id="A0A238F5F8"/>
<dbReference type="Pfam" id="PF03151">
    <property type="entry name" value="TPT"/>
    <property type="match status" value="1"/>
</dbReference>
<feature type="transmembrane region" description="Helical" evidence="6">
    <location>
        <begin position="257"/>
        <end position="274"/>
    </location>
</feature>
<keyword evidence="2 6" id="KW-0812">Transmembrane</keyword>
<evidence type="ECO:0000313" key="9">
    <source>
        <dbReference type="Proteomes" id="UP000198372"/>
    </source>
</evidence>
<gene>
    <name evidence="8" type="ORF">BQ2448_378</name>
</gene>
<dbReference type="PANTHER" id="PTHR11132">
    <property type="entry name" value="SOLUTE CARRIER FAMILY 35"/>
    <property type="match status" value="1"/>
</dbReference>
<feature type="transmembrane region" description="Helical" evidence="6">
    <location>
        <begin position="204"/>
        <end position="223"/>
    </location>
</feature>
<keyword evidence="3 6" id="KW-1133">Transmembrane helix</keyword>
<dbReference type="EMBL" id="FMSP01000003">
    <property type="protein sequence ID" value="SCV68257.1"/>
    <property type="molecule type" value="Genomic_DNA"/>
</dbReference>
<accession>A0A238F5F8</accession>
<feature type="region of interest" description="Disordered" evidence="5">
    <location>
        <begin position="19"/>
        <end position="97"/>
    </location>
</feature>